<proteinExistence type="predicted"/>
<evidence type="ECO:0000313" key="3">
    <source>
        <dbReference type="EMBL" id="ELP95248.1"/>
    </source>
</evidence>
<protein>
    <submittedName>
        <fullName evidence="3">Uncharacterized protein</fullName>
    </submittedName>
</protein>
<dbReference type="VEuPathDB" id="AmoebaDB:EIN_430540"/>
<dbReference type="GeneID" id="14894248"/>
<feature type="coiled-coil region" evidence="1">
    <location>
        <begin position="76"/>
        <end position="127"/>
    </location>
</feature>
<name>A0A0A1UFG6_ENTIV</name>
<sequence>MSVKLPTRTERDKHQIARTSFEQSDSVRRYQMKLANLLQQTKPLSDDVLNISSKQRSDMSMGKYKDEDNYGVATLLAKANMKIAELQNELKEKNDVLMNTSLMTQEINGLRKTNTELMQENIRLNKEHCLLREENRQLKYQNNQLVTQIHQLQASITLYSQTALNSSHDVQIDHLKNNLPETKNKKTIFAYENNSFLVCADFKGSQDIEEVINFKVPFSAIQNQEEMVVVFKKYDLDTYGNQRKEPELLSIKLVFSDLKKFADDTYKSSNFYGSTFDGKQCKTSFEFSIGKDKELNEELVPFPLSTVYSGGIYNCHGVDLQIDPGAQDTNYVLYADQKSNYVRVTFCDPTQHFTRDGNNLKTSVDVSYTEDNFFINLPDGNQMSLGISIEKPLFIEYLGIGLPVLGQPDKRGNLVVKLNYL</sequence>
<dbReference type="Proteomes" id="UP000014680">
    <property type="component" value="Unassembled WGS sequence"/>
</dbReference>
<dbReference type="KEGG" id="eiv:EIN_430540"/>
<dbReference type="EMBL" id="KB206168">
    <property type="protein sequence ID" value="ELP95248.1"/>
    <property type="molecule type" value="Genomic_DNA"/>
</dbReference>
<evidence type="ECO:0000256" key="2">
    <source>
        <dbReference type="SAM" id="MobiDB-lite"/>
    </source>
</evidence>
<keyword evidence="4" id="KW-1185">Reference proteome</keyword>
<reference evidence="3 4" key="1">
    <citation type="submission" date="2012-10" db="EMBL/GenBank/DDBJ databases">
        <authorList>
            <person name="Zafar N."/>
            <person name="Inman J."/>
            <person name="Hall N."/>
            <person name="Lorenzi H."/>
            <person name="Caler E."/>
        </authorList>
    </citation>
    <scope>NUCLEOTIDE SEQUENCE [LARGE SCALE GENOMIC DNA]</scope>
    <source>
        <strain evidence="3 4">IP1</strain>
    </source>
</reference>
<dbReference type="AlphaFoldDB" id="A0A0A1UFG6"/>
<keyword evidence="1" id="KW-0175">Coiled coil</keyword>
<dbReference type="RefSeq" id="XP_004262019.1">
    <property type="nucleotide sequence ID" value="XM_004261971.1"/>
</dbReference>
<accession>A0A0A1UFG6</accession>
<feature type="region of interest" description="Disordered" evidence="2">
    <location>
        <begin position="1"/>
        <end position="21"/>
    </location>
</feature>
<dbReference type="OrthoDB" id="833641at2759"/>
<organism evidence="3 4">
    <name type="scientific">Entamoeba invadens IP1</name>
    <dbReference type="NCBI Taxonomy" id="370355"/>
    <lineage>
        <taxon>Eukaryota</taxon>
        <taxon>Amoebozoa</taxon>
        <taxon>Evosea</taxon>
        <taxon>Archamoebae</taxon>
        <taxon>Mastigamoebida</taxon>
        <taxon>Entamoebidae</taxon>
        <taxon>Entamoeba</taxon>
    </lineage>
</organism>
<evidence type="ECO:0000313" key="4">
    <source>
        <dbReference type="Proteomes" id="UP000014680"/>
    </source>
</evidence>
<gene>
    <name evidence="3" type="ORF">EIN_430540</name>
</gene>
<evidence type="ECO:0000256" key="1">
    <source>
        <dbReference type="SAM" id="Coils"/>
    </source>
</evidence>